<evidence type="ECO:0000256" key="1">
    <source>
        <dbReference type="SAM" id="MobiDB-lite"/>
    </source>
</evidence>
<feature type="region of interest" description="Disordered" evidence="1">
    <location>
        <begin position="447"/>
        <end position="499"/>
    </location>
</feature>
<protein>
    <submittedName>
        <fullName evidence="2">Putative effector protein</fullName>
    </submittedName>
</protein>
<dbReference type="Pfam" id="PF06661">
    <property type="entry name" value="VirE3"/>
    <property type="match status" value="1"/>
</dbReference>
<dbReference type="InterPro" id="IPR009550">
    <property type="entry name" value="VirE3"/>
</dbReference>
<gene>
    <name evidence="2" type="ORF">MPL3356_340097</name>
</gene>
<accession>A0A090E2A9</accession>
<evidence type="ECO:0000313" key="2">
    <source>
        <dbReference type="EMBL" id="CDX20918.1"/>
    </source>
</evidence>
<dbReference type="Proteomes" id="UP000045285">
    <property type="component" value="Unassembled WGS sequence"/>
</dbReference>
<dbReference type="EMBL" id="CCMZ01000028">
    <property type="protein sequence ID" value="CDX20918.1"/>
    <property type="molecule type" value="Genomic_DNA"/>
</dbReference>
<sequence>MGNLAYKHARSSRREEDQRLRELEVAQQGREKWRELERPSRQKRYSKAMDIFDSVEEGYRGEVGYKLIGNKRLRIHKDGERTRKSGIVNRTTEVLKRDPDSRSVYIGRLEKKSWRKRRSYEFDAKGELHSLSRERNDGSFRERWERDDTGKLIRTSYFTNRLRDGRIFRAISEEMSAPYESGPNNKKYRILTRRKGSKTEVFERDEYGNLELVGRKAPGFRMYSTKSRDGRTKETEVKGLFGSKIYKSLLDMNGNEVARNIRSHRRMLNKRSATFDETTNQLTGCKHTVGKIYKSETKYLSNGTKVVSKKLFGVKLSTNLRKINSDESKAREMRSQEEAEHKEAWKDVAVTPKRPCASITKQLESAVSQLDGSGQLSKAYVTGGQTRRGRQFVVTANAEHNARNIEKINAGVMKDGEVTKFESQMPSPRPIQINRAAEDVRELEQIGGNNAIGPDAGQDNLKKSQPPSRQGEFGKPRTFVENDNRQDANASSRGSSNDNLARIRMAAERAHAEGRRILSPPVTLKRFGALADAAQPHDKANPVAAVNPEANARRMAMIEAAKRRDEAAERAGLDPRAVGCRGRG</sequence>
<feature type="compositionally biased region" description="Polar residues" evidence="1">
    <location>
        <begin position="487"/>
        <end position="499"/>
    </location>
</feature>
<dbReference type="AlphaFoldDB" id="A0A090E2A9"/>
<name>A0A090E2A9_MESPL</name>
<feature type="compositionally biased region" description="Basic and acidic residues" evidence="1">
    <location>
        <begin position="472"/>
        <end position="486"/>
    </location>
</feature>
<keyword evidence="3" id="KW-1185">Reference proteome</keyword>
<organism evidence="2 3">
    <name type="scientific">Mesorhizobium plurifarium</name>
    <dbReference type="NCBI Taxonomy" id="69974"/>
    <lineage>
        <taxon>Bacteria</taxon>
        <taxon>Pseudomonadati</taxon>
        <taxon>Pseudomonadota</taxon>
        <taxon>Alphaproteobacteria</taxon>
        <taxon>Hyphomicrobiales</taxon>
        <taxon>Phyllobacteriaceae</taxon>
        <taxon>Mesorhizobium</taxon>
    </lineage>
</organism>
<proteinExistence type="predicted"/>
<evidence type="ECO:0000313" key="3">
    <source>
        <dbReference type="Proteomes" id="UP000045285"/>
    </source>
</evidence>
<reference evidence="3" key="1">
    <citation type="submission" date="2014-08" db="EMBL/GenBank/DDBJ databases">
        <authorList>
            <person name="Moulin L."/>
        </authorList>
    </citation>
    <scope>NUCLEOTIDE SEQUENCE [LARGE SCALE GENOMIC DNA]</scope>
</reference>